<dbReference type="InterPro" id="IPR032694">
    <property type="entry name" value="CopC/D"/>
</dbReference>
<sequence>MFKKAILTTALLLGSMTQLYAHAHLAQSEPAEDAVLNKTPATVSIEYTEALELGLSKLALKDESGATIETSKPEHIDGNTKTISVTPPVLKPGTYTVQWGAASVDTHRTEGSFKFKITN</sequence>
<feature type="domain" description="CopC" evidence="6">
    <location>
        <begin position="22"/>
        <end position="117"/>
    </location>
</feature>
<organism evidence="7 8">
    <name type="scientific">Ochrobactrum quorumnocens</name>
    <dbReference type="NCBI Taxonomy" id="271865"/>
    <lineage>
        <taxon>Bacteria</taxon>
        <taxon>Pseudomonadati</taxon>
        <taxon>Pseudomonadota</taxon>
        <taxon>Alphaproteobacteria</taxon>
        <taxon>Hyphomicrobiales</taxon>
        <taxon>Brucellaceae</taxon>
        <taxon>Brucella/Ochrobactrum group</taxon>
        <taxon>Ochrobactrum</taxon>
    </lineage>
</organism>
<keyword evidence="3 5" id="KW-0732">Signal</keyword>
<dbReference type="InterPro" id="IPR014756">
    <property type="entry name" value="Ig_E-set"/>
</dbReference>
<dbReference type="AlphaFoldDB" id="A0A248U9Y7"/>
<evidence type="ECO:0000259" key="6">
    <source>
        <dbReference type="Pfam" id="PF04234"/>
    </source>
</evidence>
<dbReference type="GO" id="GO:0005507">
    <property type="term" value="F:copper ion binding"/>
    <property type="evidence" value="ECO:0007669"/>
    <property type="project" value="InterPro"/>
</dbReference>
<evidence type="ECO:0000256" key="2">
    <source>
        <dbReference type="ARBA" id="ARBA00022723"/>
    </source>
</evidence>
<dbReference type="InterPro" id="IPR014755">
    <property type="entry name" value="Cu-Rt/internalin_Ig-like"/>
</dbReference>
<reference evidence="7 8" key="1">
    <citation type="submission" date="2017-07" db="EMBL/GenBank/DDBJ databases">
        <title>Phylogenetic study on the rhizospheric bacterium Ochrobactrum sp. A44.</title>
        <authorList>
            <person name="Krzyzanowska D.M."/>
            <person name="Ossowicki A."/>
            <person name="Rajewska M."/>
            <person name="Maciag T."/>
            <person name="Kaczynski Z."/>
            <person name="Czerwicka M."/>
            <person name="Jafra S."/>
        </authorList>
    </citation>
    <scope>NUCLEOTIDE SEQUENCE [LARGE SCALE GENOMIC DNA]</scope>
    <source>
        <strain evidence="7 8">A44</strain>
    </source>
</reference>
<dbReference type="Gene3D" id="2.60.40.1220">
    <property type="match status" value="1"/>
</dbReference>
<evidence type="ECO:0000313" key="7">
    <source>
        <dbReference type="EMBL" id="ASV83518.1"/>
    </source>
</evidence>
<evidence type="ECO:0000256" key="1">
    <source>
        <dbReference type="ARBA" id="ARBA00004196"/>
    </source>
</evidence>
<dbReference type="GO" id="GO:0046688">
    <property type="term" value="P:response to copper ion"/>
    <property type="evidence" value="ECO:0007669"/>
    <property type="project" value="InterPro"/>
</dbReference>
<dbReference type="SUPFAM" id="SSF81296">
    <property type="entry name" value="E set domains"/>
    <property type="match status" value="1"/>
</dbReference>
<keyword evidence="2" id="KW-0479">Metal-binding</keyword>
<evidence type="ECO:0000256" key="5">
    <source>
        <dbReference type="SAM" id="SignalP"/>
    </source>
</evidence>
<evidence type="ECO:0000313" key="8">
    <source>
        <dbReference type="Proteomes" id="UP000215256"/>
    </source>
</evidence>
<accession>A0A248U9Y7</accession>
<dbReference type="GO" id="GO:0005886">
    <property type="term" value="C:plasma membrane"/>
    <property type="evidence" value="ECO:0007669"/>
    <property type="project" value="TreeGrafter"/>
</dbReference>
<dbReference type="GO" id="GO:0006825">
    <property type="term" value="P:copper ion transport"/>
    <property type="evidence" value="ECO:0007669"/>
    <property type="project" value="InterPro"/>
</dbReference>
<dbReference type="GO" id="GO:0042597">
    <property type="term" value="C:periplasmic space"/>
    <property type="evidence" value="ECO:0007669"/>
    <property type="project" value="InterPro"/>
</dbReference>
<dbReference type="GO" id="GO:0030313">
    <property type="term" value="C:cell envelope"/>
    <property type="evidence" value="ECO:0007669"/>
    <property type="project" value="UniProtKB-SubCell"/>
</dbReference>
<proteinExistence type="predicted"/>
<dbReference type="Pfam" id="PF04234">
    <property type="entry name" value="CopC"/>
    <property type="match status" value="1"/>
</dbReference>
<protein>
    <submittedName>
        <fullName evidence="7">CopC domain protein</fullName>
    </submittedName>
</protein>
<feature type="chain" id="PRO_5013349458" evidence="5">
    <location>
        <begin position="24"/>
        <end position="119"/>
    </location>
</feature>
<dbReference type="InterPro" id="IPR007348">
    <property type="entry name" value="CopC_dom"/>
</dbReference>
<dbReference type="EMBL" id="CP022603">
    <property type="protein sequence ID" value="ASV83518.1"/>
    <property type="molecule type" value="Genomic_DNA"/>
</dbReference>
<dbReference type="Proteomes" id="UP000215256">
    <property type="component" value="Chromosome 2"/>
</dbReference>
<name>A0A248U9Y7_9HYPH</name>
<feature type="signal peptide" evidence="5">
    <location>
        <begin position="1"/>
        <end position="23"/>
    </location>
</feature>
<gene>
    <name evidence="7" type="ORF">CES85_4298</name>
</gene>
<evidence type="ECO:0000256" key="3">
    <source>
        <dbReference type="ARBA" id="ARBA00022729"/>
    </source>
</evidence>
<dbReference type="OrthoDB" id="9796814at2"/>
<comment type="subcellular location">
    <subcellularLocation>
        <location evidence="1">Cell envelope</location>
    </subcellularLocation>
</comment>
<keyword evidence="4" id="KW-0186">Copper</keyword>
<dbReference type="PANTHER" id="PTHR34820:SF4">
    <property type="entry name" value="INNER MEMBRANE PROTEIN YEBZ"/>
    <property type="match status" value="1"/>
</dbReference>
<dbReference type="PANTHER" id="PTHR34820">
    <property type="entry name" value="INNER MEMBRANE PROTEIN YEBZ"/>
    <property type="match status" value="1"/>
</dbReference>
<dbReference type="RefSeq" id="WP_095444469.1">
    <property type="nucleotide sequence ID" value="NZ_CP022603.1"/>
</dbReference>
<evidence type="ECO:0000256" key="4">
    <source>
        <dbReference type="ARBA" id="ARBA00023008"/>
    </source>
</evidence>
<dbReference type="KEGG" id="och:CES85_4298"/>